<sequence>MTLPHLVSRSTRNYQRRKWEQNQQTSRPYLNLLESDHTSKGPNPKKRLKIPLNPKSFTAKQKVAPKNSTICTRYESIGTICTNRSSATPVATGTIARDIFRFTWNVTSNNVTTIASTVRKHSKRTMTLTCTFVRFTLQAGSSSAARAAWSLGGKQFYRITS</sequence>
<dbReference type="EMBL" id="HBUE01083943">
    <property type="protein sequence ID" value="CAG6478848.1"/>
    <property type="molecule type" value="Transcribed_RNA"/>
</dbReference>
<evidence type="ECO:0000256" key="1">
    <source>
        <dbReference type="SAM" id="MobiDB-lite"/>
    </source>
</evidence>
<dbReference type="EMBL" id="HBUE01261811">
    <property type="protein sequence ID" value="CAG6559477.1"/>
    <property type="molecule type" value="Transcribed_RNA"/>
</dbReference>
<reference evidence="2" key="1">
    <citation type="submission" date="2021-05" db="EMBL/GenBank/DDBJ databases">
        <authorList>
            <person name="Alioto T."/>
            <person name="Alioto T."/>
            <person name="Gomez Garrido J."/>
        </authorList>
    </citation>
    <scope>NUCLEOTIDE SEQUENCE</scope>
</reference>
<name>A0A8D8BQM8_CULPI</name>
<dbReference type="EMBL" id="HBUE01156698">
    <property type="protein sequence ID" value="CAG6508126.1"/>
    <property type="molecule type" value="Transcribed_RNA"/>
</dbReference>
<accession>A0A8D8BQM8</accession>
<feature type="region of interest" description="Disordered" evidence="1">
    <location>
        <begin position="1"/>
        <end position="48"/>
    </location>
</feature>
<protein>
    <submittedName>
        <fullName evidence="2">(northern house mosquito) hypothetical protein</fullName>
    </submittedName>
</protein>
<evidence type="ECO:0000313" key="2">
    <source>
        <dbReference type="EMBL" id="CAG6478848.1"/>
    </source>
</evidence>
<dbReference type="AlphaFoldDB" id="A0A8D8BQM8"/>
<proteinExistence type="predicted"/>
<organism evidence="2">
    <name type="scientific">Culex pipiens</name>
    <name type="common">House mosquito</name>
    <dbReference type="NCBI Taxonomy" id="7175"/>
    <lineage>
        <taxon>Eukaryota</taxon>
        <taxon>Metazoa</taxon>
        <taxon>Ecdysozoa</taxon>
        <taxon>Arthropoda</taxon>
        <taxon>Hexapoda</taxon>
        <taxon>Insecta</taxon>
        <taxon>Pterygota</taxon>
        <taxon>Neoptera</taxon>
        <taxon>Endopterygota</taxon>
        <taxon>Diptera</taxon>
        <taxon>Nematocera</taxon>
        <taxon>Culicoidea</taxon>
        <taxon>Culicidae</taxon>
        <taxon>Culicinae</taxon>
        <taxon>Culicini</taxon>
        <taxon>Culex</taxon>
        <taxon>Culex</taxon>
    </lineage>
</organism>